<evidence type="ECO:0000256" key="1">
    <source>
        <dbReference type="SAM" id="MobiDB-lite"/>
    </source>
</evidence>
<dbReference type="Proteomes" id="UP000266272">
    <property type="component" value="Unassembled WGS sequence"/>
</dbReference>
<organism evidence="2 3">
    <name type="scientific">Trichoderma arundinaceum</name>
    <dbReference type="NCBI Taxonomy" id="490622"/>
    <lineage>
        <taxon>Eukaryota</taxon>
        <taxon>Fungi</taxon>
        <taxon>Dikarya</taxon>
        <taxon>Ascomycota</taxon>
        <taxon>Pezizomycotina</taxon>
        <taxon>Sordariomycetes</taxon>
        <taxon>Hypocreomycetidae</taxon>
        <taxon>Hypocreales</taxon>
        <taxon>Hypocreaceae</taxon>
        <taxon>Trichoderma</taxon>
    </lineage>
</organism>
<accession>A0A395NPT1</accession>
<dbReference type="OrthoDB" id="2549237at2759"/>
<dbReference type="EMBL" id="PXOA01000235">
    <property type="protein sequence ID" value="RFU78102.1"/>
    <property type="molecule type" value="Genomic_DNA"/>
</dbReference>
<name>A0A395NPT1_TRIAR</name>
<gene>
    <name evidence="2" type="ORF">TARUN_4164</name>
</gene>
<sequence length="1559" mass="176570">MADKTTLDLRLLQSSAPRDQAAHLRRVFISDPAAVSSVTSQLVSHVASDVLPSIVLSLWPTAANEPHTIVAVMRQELCINAQRSAIKHFYRHLRSEKTFTKAWEAVGGATGVAQLAAKLNVDNARMLFSLLGDTGRARGARKERQRAMEELLRLLWGNDEDSSSGDRHAAFDNRPLRHEYAKLVPACSGALRLEWEELKRQLPERYETELVTDHEFFEHHYNEQLRRKEITASEFLYKVKALVSNRPDYGMQLLERFVESETLLGASPNALLEEREAFKKDFDNSGVHYRRIVVRVVKVWNHSRAQGEYTEMLATLFSLVPENVHTAGNRFDIGEPTSLEHVELKGASFRWEVDIFFVLSADEALPLLEKVQRAEHQVGLWRTRSRGRFLYHERDEDEGELVDRHILRALLLNRNTAISPFVSTDLDAMRSEIRLQEIPRRMKMTTQGRSPENRARWGASTLLLCVAIGDLNLYAETLRWARRFNKDPLTVKEMYSRQCISRREGVDLLTALPTREMQSTITLDELTKRVQSANEILELLYETAIMAISEPSFNRRDWHNTFDLISRVVSKRLGRVNAFQDRSKSSDDALYEALWKPTSAMLEKMISNLLGPVGEKFEPVNPYAILSKFQIDKPKTLRGPTIKFLDSLAKFHDSAWAELRIRETPVMVTADEIWPRGLTIQHLHVHFGRALAYLPYAQSRIETIVFINPHKALQPINVNEEVQAAVGKFVDSWSKALHLYVRMPGPKELPRKAQRQERIKRAWEHATINLSKDRMSREEAERFWWPIFRRIDVKLSEVDIDERENQRSEPSLPDADEAMQPTEWNPDPDYDRISQPKKNKSLAPTYLDVMINQPNNEATFKRTKHSVFGNVNAVVTGKPHPPSFWDSLPSVKGKITGASADAYAIAGILALNMQYGSDISLLKTPVPDADAVRIPAVYLDQEFLEREVNKNSNIVSMLSTLGTYVPAGLLVGLATSILESIRKKPETEKPYRVFAEIIKIILVGTKPSLAVPLVQQFVLENPDASAWHRLLLNPRSLINLLPSDAKSFFESFTDAILNKLQEQAITSTKEPDSSKSKVPKAPLVKVTTVKMLAQLLRESPVVNPSLAVDLNTSILKRATHVDIHVLLKHAAPIASSVNEAQPATDWKALSADDELPEVRGDEYGSFMIPPILDLLLHAGSEIKWKSDEGQALKELKYSVLDASAENNRRWTSLFLKKHGFSVPGDAQLPAIPVFPETLNTLLTMMRSEMSLKYIDLTKQYILLNMNPPEWLSSITKAVKSNQKLSRSNSGKYWIHLWDTDNLQFMAKIVSTISRCLRPKNKTKRDDADAQSRAFYQALEQFLFETADAIITRANAPEFPSFLANTSTVDREIPVWSRILDRINSLRTPAWQADLNRKPAVLPDTLPLKIRMLNLPYRSSTDPDKAKATLARCTDGVIRLLEEMVSSGGPYFHGFSTLREELVKIEPMAEMAILIGNAQALHNPNAVTLLDHLRVELAVGLLERSNIFKDGFGKAHDEIVVKDAKLLAMKMSDSSVENFRILSAPLKADVDNDTGFGWWS</sequence>
<protein>
    <submittedName>
        <fullName evidence="2">Uncharacterized protein</fullName>
    </submittedName>
</protein>
<proteinExistence type="predicted"/>
<evidence type="ECO:0000313" key="3">
    <source>
        <dbReference type="Proteomes" id="UP000266272"/>
    </source>
</evidence>
<comment type="caution">
    <text evidence="2">The sequence shown here is derived from an EMBL/GenBank/DDBJ whole genome shotgun (WGS) entry which is preliminary data.</text>
</comment>
<reference evidence="2 3" key="1">
    <citation type="journal article" date="2018" name="PLoS Pathog.">
        <title>Evolution of structural diversity of trichothecenes, a family of toxins produced by plant pathogenic and entomopathogenic fungi.</title>
        <authorList>
            <person name="Proctor R.H."/>
            <person name="McCormick S.P."/>
            <person name="Kim H.S."/>
            <person name="Cardoza R.E."/>
            <person name="Stanley A.M."/>
            <person name="Lindo L."/>
            <person name="Kelly A."/>
            <person name="Brown D.W."/>
            <person name="Lee T."/>
            <person name="Vaughan M.M."/>
            <person name="Alexander N.J."/>
            <person name="Busman M."/>
            <person name="Gutierrez S."/>
        </authorList>
    </citation>
    <scope>NUCLEOTIDE SEQUENCE [LARGE SCALE GENOMIC DNA]</scope>
    <source>
        <strain evidence="2 3">IBT 40837</strain>
    </source>
</reference>
<dbReference type="STRING" id="490622.A0A395NPT1"/>
<keyword evidence="3" id="KW-1185">Reference proteome</keyword>
<evidence type="ECO:0000313" key="2">
    <source>
        <dbReference type="EMBL" id="RFU78102.1"/>
    </source>
</evidence>
<feature type="region of interest" description="Disordered" evidence="1">
    <location>
        <begin position="801"/>
        <end position="837"/>
    </location>
</feature>